<protein>
    <submittedName>
        <fullName evidence="2">Uncharacterized protein</fullName>
    </submittedName>
</protein>
<feature type="coiled-coil region" evidence="1">
    <location>
        <begin position="65"/>
        <end position="96"/>
    </location>
</feature>
<organism evidence="2 3">
    <name type="scientific">Gigaspora margarita</name>
    <dbReference type="NCBI Taxonomy" id="4874"/>
    <lineage>
        <taxon>Eukaryota</taxon>
        <taxon>Fungi</taxon>
        <taxon>Fungi incertae sedis</taxon>
        <taxon>Mucoromycota</taxon>
        <taxon>Glomeromycotina</taxon>
        <taxon>Glomeromycetes</taxon>
        <taxon>Diversisporales</taxon>
        <taxon>Gigasporaceae</taxon>
        <taxon>Gigaspora</taxon>
    </lineage>
</organism>
<gene>
    <name evidence="2" type="ORF">F8M41_019163</name>
</gene>
<comment type="caution">
    <text evidence="2">The sequence shown here is derived from an EMBL/GenBank/DDBJ whole genome shotgun (WGS) entry which is preliminary data.</text>
</comment>
<dbReference type="Proteomes" id="UP000439903">
    <property type="component" value="Unassembled WGS sequence"/>
</dbReference>
<keyword evidence="3" id="KW-1185">Reference proteome</keyword>
<dbReference type="OrthoDB" id="2439472at2759"/>
<reference evidence="2 3" key="1">
    <citation type="journal article" date="2019" name="Environ. Microbiol.">
        <title>At the nexus of three kingdoms: the genome of the mycorrhizal fungus Gigaspora margarita provides insights into plant, endobacterial and fungal interactions.</title>
        <authorList>
            <person name="Venice F."/>
            <person name="Ghignone S."/>
            <person name="Salvioli di Fossalunga A."/>
            <person name="Amselem J."/>
            <person name="Novero M."/>
            <person name="Xianan X."/>
            <person name="Sedzielewska Toro K."/>
            <person name="Morin E."/>
            <person name="Lipzen A."/>
            <person name="Grigoriev I.V."/>
            <person name="Henrissat B."/>
            <person name="Martin F.M."/>
            <person name="Bonfante P."/>
        </authorList>
    </citation>
    <scope>NUCLEOTIDE SEQUENCE [LARGE SCALE GENOMIC DNA]</scope>
    <source>
        <strain evidence="2 3">BEG34</strain>
    </source>
</reference>
<evidence type="ECO:0000313" key="3">
    <source>
        <dbReference type="Proteomes" id="UP000439903"/>
    </source>
</evidence>
<dbReference type="AlphaFoldDB" id="A0A8H4EKU5"/>
<evidence type="ECO:0000313" key="2">
    <source>
        <dbReference type="EMBL" id="KAF0506293.1"/>
    </source>
</evidence>
<evidence type="ECO:0000256" key="1">
    <source>
        <dbReference type="SAM" id="Coils"/>
    </source>
</evidence>
<name>A0A8H4EKU5_GIGMA</name>
<dbReference type="EMBL" id="WTPW01000490">
    <property type="protein sequence ID" value="KAF0506293.1"/>
    <property type="molecule type" value="Genomic_DNA"/>
</dbReference>
<keyword evidence="1" id="KW-0175">Coiled coil</keyword>
<proteinExistence type="predicted"/>
<sequence>METFSEEEVEINTEQVVDIIVVLYRDLDFDNAISFEENEEIKKETVAYFTALPSGFATVFNVLNIEDYINNNEQDLNQEQELTQEQIQRKRQIQEELRKKAYAVFQYVSYLSLIFL</sequence>
<accession>A0A8H4EKU5</accession>